<dbReference type="GO" id="GO:0008320">
    <property type="term" value="F:protein transmembrane transporter activity"/>
    <property type="evidence" value="ECO:0007669"/>
    <property type="project" value="InterPro"/>
</dbReference>
<name>A0A7G1QC93_9GAMM</name>
<evidence type="ECO:0000256" key="4">
    <source>
        <dbReference type="ARBA" id="ARBA00022692"/>
    </source>
</evidence>
<evidence type="ECO:0000256" key="9">
    <source>
        <dbReference type="SAM" id="MobiDB-lite"/>
    </source>
</evidence>
<evidence type="ECO:0000256" key="5">
    <source>
        <dbReference type="ARBA" id="ARBA00022927"/>
    </source>
</evidence>
<keyword evidence="2" id="KW-0813">Transport</keyword>
<accession>A0A7G1QC93</accession>
<keyword evidence="3" id="KW-1003">Cell membrane</keyword>
<dbReference type="Proteomes" id="UP000516072">
    <property type="component" value="Chromosome"/>
</dbReference>
<dbReference type="Gene3D" id="1.20.5.3310">
    <property type="match status" value="1"/>
</dbReference>
<dbReference type="AlphaFoldDB" id="A0A7G1QC93"/>
<sequence>MFDIGFGEILVIFVVLLLVVGPERMPTVARTTALWLKKIRGLISQVKQEVEQELHAEELRQSLRKNIDLPDLKKPHQDSSDHTHHSIKKSSDDL</sequence>
<dbReference type="Pfam" id="PF02416">
    <property type="entry name" value="TatA_B_E"/>
    <property type="match status" value="1"/>
</dbReference>
<gene>
    <name evidence="10" type="primary">tatB</name>
    <name evidence="10" type="ORF">NSCAC_1734</name>
</gene>
<keyword evidence="4" id="KW-0812">Transmembrane</keyword>
<keyword evidence="8" id="KW-0472">Membrane</keyword>
<keyword evidence="6" id="KW-1133">Transmembrane helix</keyword>
<evidence type="ECO:0000256" key="7">
    <source>
        <dbReference type="ARBA" id="ARBA00023010"/>
    </source>
</evidence>
<dbReference type="KEGG" id="ntg:NSCAC_1734"/>
<dbReference type="EMBL" id="LR778175">
    <property type="protein sequence ID" value="CAB1277570.1"/>
    <property type="molecule type" value="Genomic_DNA"/>
</dbReference>
<evidence type="ECO:0000313" key="11">
    <source>
        <dbReference type="Proteomes" id="UP000516072"/>
    </source>
</evidence>
<evidence type="ECO:0000256" key="6">
    <source>
        <dbReference type="ARBA" id="ARBA00022989"/>
    </source>
</evidence>
<keyword evidence="7" id="KW-0811">Translocation</keyword>
<evidence type="ECO:0000313" key="10">
    <source>
        <dbReference type="EMBL" id="CAB1277570.1"/>
    </source>
</evidence>
<comment type="subcellular location">
    <subcellularLocation>
        <location evidence="1">Membrane</location>
        <topology evidence="1">Single-pass membrane protein</topology>
    </subcellularLocation>
</comment>
<reference evidence="10 11" key="1">
    <citation type="submission" date="2020-03" db="EMBL/GenBank/DDBJ databases">
        <authorList>
            <person name="Picone N."/>
        </authorList>
    </citation>
    <scope>NUCLEOTIDE SEQUENCE [LARGE SCALE GENOMIC DNA]</scope>
    <source>
        <strain evidence="10">NSCAC1</strain>
    </source>
</reference>
<proteinExistence type="predicted"/>
<evidence type="ECO:0000256" key="1">
    <source>
        <dbReference type="ARBA" id="ARBA00004167"/>
    </source>
</evidence>
<dbReference type="PANTHER" id="PTHR33162">
    <property type="entry name" value="SEC-INDEPENDENT PROTEIN TRANSLOCASE PROTEIN TATA, CHLOROPLASTIC"/>
    <property type="match status" value="1"/>
</dbReference>
<evidence type="ECO:0000256" key="3">
    <source>
        <dbReference type="ARBA" id="ARBA00022475"/>
    </source>
</evidence>
<dbReference type="GO" id="GO:0043953">
    <property type="term" value="P:protein transport by the Tat complex"/>
    <property type="evidence" value="ECO:0007669"/>
    <property type="project" value="InterPro"/>
</dbReference>
<dbReference type="GO" id="GO:0016020">
    <property type="term" value="C:membrane"/>
    <property type="evidence" value="ECO:0007669"/>
    <property type="project" value="UniProtKB-SubCell"/>
</dbReference>
<protein>
    <submittedName>
        <fullName evidence="10">Sec-independent protein translocase protein TatB</fullName>
    </submittedName>
</protein>
<dbReference type="PRINTS" id="PR01506">
    <property type="entry name" value="TATBPROTEIN"/>
</dbReference>
<keyword evidence="11" id="KW-1185">Reference proteome</keyword>
<dbReference type="InterPro" id="IPR018448">
    <property type="entry name" value="TatB"/>
</dbReference>
<dbReference type="PANTHER" id="PTHR33162:SF1">
    <property type="entry name" value="SEC-INDEPENDENT PROTEIN TRANSLOCASE PROTEIN TATA, CHLOROPLASTIC"/>
    <property type="match status" value="1"/>
</dbReference>
<feature type="region of interest" description="Disordered" evidence="9">
    <location>
        <begin position="66"/>
        <end position="94"/>
    </location>
</feature>
<keyword evidence="5" id="KW-0653">Protein transport</keyword>
<evidence type="ECO:0000256" key="8">
    <source>
        <dbReference type="ARBA" id="ARBA00023136"/>
    </source>
</evidence>
<dbReference type="InterPro" id="IPR003369">
    <property type="entry name" value="TatA/B/E"/>
</dbReference>
<dbReference type="NCBIfam" id="TIGR01410">
    <property type="entry name" value="tatB"/>
    <property type="match status" value="1"/>
</dbReference>
<evidence type="ECO:0000256" key="2">
    <source>
        <dbReference type="ARBA" id="ARBA00022448"/>
    </source>
</evidence>
<organism evidence="10 11">
    <name type="scientific">Candidatus Nitrosacidococcus tergens</name>
    <dbReference type="NCBI Taxonomy" id="553981"/>
    <lineage>
        <taxon>Bacteria</taxon>
        <taxon>Pseudomonadati</taxon>
        <taxon>Pseudomonadota</taxon>
        <taxon>Gammaproteobacteria</taxon>
        <taxon>Chromatiales</taxon>
        <taxon>Chromatiaceae</taxon>
        <taxon>Candidatus Nitrosacidococcus</taxon>
    </lineage>
</organism>
<dbReference type="RefSeq" id="WP_197744375.1">
    <property type="nucleotide sequence ID" value="NZ_LR778175.1"/>
</dbReference>